<sequence length="414" mass="47046">MAPWLPPETEMAPVWSCKMRLVCSSFEEYNSDQTGLQLELRAGRTLATKGVKKVSAAEKCAHTQPDPPTHDQLCRTTPTAPVCLLPRLESPAMLLPRTPRVYSFALRTLQERAYDQVSSRRHGIEEDFEPNEGSEAILLVDSWPGYKMAQEEFGGPEKIDFLTIPPWTTGQLQPLDVFFNRQLKAFHRQLTDSLPPEARIRCCGTEKPGVDAQPLGLAAKQPTLPTEMTSPRLNCRRDAFCRTRQEPFQSQAGAMSHLNLLDLIFTLGNVPFLSYDQGICSHHIRRRRSFHVKPKRRGRSKQPERKLSDMYELEDLDLDDFIQFIGIVHGVTDHIDARLQCRLVIKCCEDFLKGEKNTTPMAKLLLFERFKLHSIVADVVNEFVVEDLKAIGFSSLSSQVVKEMIVQNLRLMAE</sequence>
<reference evidence="1 2" key="1">
    <citation type="journal article" date="2015" name="Genome Biol.">
        <title>Comparative genomics of Steinernema reveals deeply conserved gene regulatory networks.</title>
        <authorList>
            <person name="Dillman A.R."/>
            <person name="Macchietto M."/>
            <person name="Porter C.F."/>
            <person name="Rogers A."/>
            <person name="Williams B."/>
            <person name="Antoshechkin I."/>
            <person name="Lee M.M."/>
            <person name="Goodwin Z."/>
            <person name="Lu X."/>
            <person name="Lewis E.E."/>
            <person name="Goodrich-Blair H."/>
            <person name="Stock S.P."/>
            <person name="Adams B.J."/>
            <person name="Sternberg P.W."/>
            <person name="Mortazavi A."/>
        </authorList>
    </citation>
    <scope>NUCLEOTIDE SEQUENCE [LARGE SCALE GENOMIC DNA]</scope>
    <source>
        <strain evidence="1 2">ALL</strain>
    </source>
</reference>
<dbReference type="OrthoDB" id="5876883at2759"/>
<keyword evidence="2" id="KW-1185">Reference proteome</keyword>
<dbReference type="Proteomes" id="UP000298663">
    <property type="component" value="Unassembled WGS sequence"/>
</dbReference>
<comment type="caution">
    <text evidence="1">The sequence shown here is derived from an EMBL/GenBank/DDBJ whole genome shotgun (WGS) entry which is preliminary data.</text>
</comment>
<accession>A0A4U5P0C2</accession>
<protein>
    <recommendedName>
        <fullName evidence="3">DDE-1 domain-containing protein</fullName>
    </recommendedName>
</protein>
<organism evidence="1 2">
    <name type="scientific">Steinernema carpocapsae</name>
    <name type="common">Entomopathogenic nematode</name>
    <dbReference type="NCBI Taxonomy" id="34508"/>
    <lineage>
        <taxon>Eukaryota</taxon>
        <taxon>Metazoa</taxon>
        <taxon>Ecdysozoa</taxon>
        <taxon>Nematoda</taxon>
        <taxon>Chromadorea</taxon>
        <taxon>Rhabditida</taxon>
        <taxon>Tylenchina</taxon>
        <taxon>Panagrolaimomorpha</taxon>
        <taxon>Strongyloidoidea</taxon>
        <taxon>Steinernematidae</taxon>
        <taxon>Steinernema</taxon>
    </lineage>
</organism>
<dbReference type="STRING" id="34508.A0A4U5P0C2"/>
<evidence type="ECO:0008006" key="3">
    <source>
        <dbReference type="Google" id="ProtNLM"/>
    </source>
</evidence>
<name>A0A4U5P0C2_STECR</name>
<evidence type="ECO:0000313" key="1">
    <source>
        <dbReference type="EMBL" id="TKR89054.1"/>
    </source>
</evidence>
<evidence type="ECO:0000313" key="2">
    <source>
        <dbReference type="Proteomes" id="UP000298663"/>
    </source>
</evidence>
<reference evidence="1 2" key="2">
    <citation type="journal article" date="2019" name="G3 (Bethesda)">
        <title>Hybrid Assembly of the Genome of the Entomopathogenic Nematode Steinernema carpocapsae Identifies the X-Chromosome.</title>
        <authorList>
            <person name="Serra L."/>
            <person name="Macchietto M."/>
            <person name="Macias-Munoz A."/>
            <person name="McGill C.J."/>
            <person name="Rodriguez I.M."/>
            <person name="Rodriguez B."/>
            <person name="Murad R."/>
            <person name="Mortazavi A."/>
        </authorList>
    </citation>
    <scope>NUCLEOTIDE SEQUENCE [LARGE SCALE GENOMIC DNA]</scope>
    <source>
        <strain evidence="1 2">ALL</strain>
    </source>
</reference>
<proteinExistence type="predicted"/>
<dbReference type="AlphaFoldDB" id="A0A4U5P0C2"/>
<dbReference type="EMBL" id="AZBU02000003">
    <property type="protein sequence ID" value="TKR89054.1"/>
    <property type="molecule type" value="Genomic_DNA"/>
</dbReference>
<gene>
    <name evidence="1" type="ORF">L596_013214</name>
</gene>